<dbReference type="Gramene" id="Pp3c3_14980V3.1">
    <property type="protein sequence ID" value="Pp3c3_14980V3.1"/>
    <property type="gene ID" value="Pp3c3_14980"/>
</dbReference>
<reference evidence="8 10" key="2">
    <citation type="journal article" date="2018" name="Plant J.">
        <title>The Physcomitrella patens chromosome-scale assembly reveals moss genome structure and evolution.</title>
        <authorList>
            <person name="Lang D."/>
            <person name="Ullrich K.K."/>
            <person name="Murat F."/>
            <person name="Fuchs J."/>
            <person name="Jenkins J."/>
            <person name="Haas F.B."/>
            <person name="Piednoel M."/>
            <person name="Gundlach H."/>
            <person name="Van Bel M."/>
            <person name="Meyberg R."/>
            <person name="Vives C."/>
            <person name="Morata J."/>
            <person name="Symeonidi A."/>
            <person name="Hiss M."/>
            <person name="Muchero W."/>
            <person name="Kamisugi Y."/>
            <person name="Saleh O."/>
            <person name="Blanc G."/>
            <person name="Decker E.L."/>
            <person name="van Gessel N."/>
            <person name="Grimwood J."/>
            <person name="Hayes R.D."/>
            <person name="Graham S.W."/>
            <person name="Gunter L.E."/>
            <person name="McDaniel S.F."/>
            <person name="Hoernstein S.N.W."/>
            <person name="Larsson A."/>
            <person name="Li F.W."/>
            <person name="Perroud P.F."/>
            <person name="Phillips J."/>
            <person name="Ranjan P."/>
            <person name="Rokshar D.S."/>
            <person name="Rothfels C.J."/>
            <person name="Schneider L."/>
            <person name="Shu S."/>
            <person name="Stevenson D.W."/>
            <person name="Thummler F."/>
            <person name="Tillich M."/>
            <person name="Villarreal Aguilar J.C."/>
            <person name="Widiez T."/>
            <person name="Wong G.K."/>
            <person name="Wymore A."/>
            <person name="Zhang Y."/>
            <person name="Zimmer A.D."/>
            <person name="Quatrano R.S."/>
            <person name="Mayer K.F.X."/>
            <person name="Goodstein D."/>
            <person name="Casacuberta J.M."/>
            <person name="Vandepoele K."/>
            <person name="Reski R."/>
            <person name="Cuming A.C."/>
            <person name="Tuskan G.A."/>
            <person name="Maumus F."/>
            <person name="Salse J."/>
            <person name="Schmutz J."/>
            <person name="Rensing S.A."/>
        </authorList>
    </citation>
    <scope>NUCLEOTIDE SEQUENCE [LARGE SCALE GENOMIC DNA]</scope>
    <source>
        <strain evidence="9 10">cv. Gransden 2004</strain>
    </source>
</reference>
<feature type="region of interest" description="Disordered" evidence="6">
    <location>
        <begin position="375"/>
        <end position="497"/>
    </location>
</feature>
<dbReference type="OrthoDB" id="1978263at2759"/>
<keyword evidence="4" id="KW-0804">Transcription</keyword>
<name>A0A2K1KUJ3_PHYPA</name>
<accession>A0A2K1KUJ3</accession>
<evidence type="ECO:0000256" key="3">
    <source>
        <dbReference type="ARBA" id="ARBA00023015"/>
    </source>
</evidence>
<evidence type="ECO:0000259" key="7">
    <source>
        <dbReference type="PROSITE" id="PS51754"/>
    </source>
</evidence>
<sequence>MCPMCEKRAQLVFQQQAVVESTAASKAAGSSQAGGKSYLFRNPFKSCKNLTHQCCSPLCESQRTSIASMRRSSVRPTPTSDHSEELNSNLLDDIYLVLESPLSVESLHLKENQPPAQKVPQGLPEPAEEPAEPRRKRIGLLTRLRLLTYGTSQGEVEKGLQRESICRDSNLTTRGTNVIAVTDNLNHEDHHVRGSVVDTPSNATVLAAESSLDTVSEISLNVTETNVSETTMMSMMNMNGSFCSPFDVSYRGSTLKSSTYDDDASSFAIVPRTSMQSSFVQDWESDASGLSDRFGELDIGYLSLEESGEGPDIDDTVSISSSQCDDLELHMHPEDDTVSESDLDQDYSVSTDSQEWCTETDDTASVLDRLRGHHRTRSKNHHHLHLPVLQTTPPHNVTRPHHDLHLPELQATPPHDLTPPSLPHQQLSDANITDSPLSEDPPNQTPDVNEATLEEAQPPEKQVSPLETPKSVEFSCSRCGRKEKKPDPESYPQPTTKKLTRKDNVMSSYFHTFMDGSDQALMAGKVAVLLGKYGNRKGLRVAGLPPGTREFHNEVKLSADELQRLRSIICPNNDAVTSFQNEVARMMLEGVDVPNLNMDVEQFIAGYMKLNSPFYIDLIEDFFKSVCIDCFGHMEEVGRDKSGHQRPAYTVLKPKKGPKSAVKHTGKR</sequence>
<dbReference type="InterPro" id="IPR044686">
    <property type="entry name" value="OFP17"/>
</dbReference>
<reference evidence="9" key="3">
    <citation type="submission" date="2020-12" db="UniProtKB">
        <authorList>
            <consortium name="EnsemblPlants"/>
        </authorList>
    </citation>
    <scope>IDENTIFICATION</scope>
</reference>
<keyword evidence="3" id="KW-0805">Transcription regulation</keyword>
<evidence type="ECO:0000313" key="9">
    <source>
        <dbReference type="EnsemblPlants" id="Pp3c3_14980V3.1"/>
    </source>
</evidence>
<evidence type="ECO:0000313" key="10">
    <source>
        <dbReference type="Proteomes" id="UP000006727"/>
    </source>
</evidence>
<dbReference type="PaxDb" id="3218-PP1S25_166V6.1"/>
<dbReference type="Proteomes" id="UP000006727">
    <property type="component" value="Chromosome 3"/>
</dbReference>
<feature type="region of interest" description="Disordered" evidence="6">
    <location>
        <begin position="639"/>
        <end position="668"/>
    </location>
</feature>
<feature type="compositionally biased region" description="Basic residues" evidence="6">
    <location>
        <begin position="653"/>
        <end position="668"/>
    </location>
</feature>
<feature type="compositionally biased region" description="Acidic residues" evidence="6">
    <location>
        <begin position="336"/>
        <end position="345"/>
    </location>
</feature>
<dbReference type="EnsemblPlants" id="Pp3c3_14980V3.2">
    <property type="protein sequence ID" value="Pp3c3_14980V3.2"/>
    <property type="gene ID" value="Pp3c3_14980"/>
</dbReference>
<proteinExistence type="predicted"/>
<evidence type="ECO:0000256" key="6">
    <source>
        <dbReference type="SAM" id="MobiDB-lite"/>
    </source>
</evidence>
<dbReference type="PANTHER" id="PTHR34042">
    <property type="entry name" value="TRANSCRIPTION REPRESSOR OFP17"/>
    <property type="match status" value="1"/>
</dbReference>
<dbReference type="GeneID" id="112279480"/>
<evidence type="ECO:0000256" key="1">
    <source>
        <dbReference type="ARBA" id="ARBA00004123"/>
    </source>
</evidence>
<dbReference type="PANTHER" id="PTHR34042:SF1">
    <property type="entry name" value="TRANSCRIPTION REPRESSOR OFP17"/>
    <property type="match status" value="1"/>
</dbReference>
<dbReference type="EnsemblPlants" id="Pp3c3_14980V3.1">
    <property type="protein sequence ID" value="Pp3c3_14980V3.1"/>
    <property type="gene ID" value="Pp3c3_14980"/>
</dbReference>
<protein>
    <recommendedName>
        <fullName evidence="7">OVATE domain-containing protein</fullName>
    </recommendedName>
</protein>
<dbReference type="KEGG" id="ppp:112279480"/>
<organism evidence="8">
    <name type="scientific">Physcomitrium patens</name>
    <name type="common">Spreading-leaved earth moss</name>
    <name type="synonym">Physcomitrella patens</name>
    <dbReference type="NCBI Taxonomy" id="3218"/>
    <lineage>
        <taxon>Eukaryota</taxon>
        <taxon>Viridiplantae</taxon>
        <taxon>Streptophyta</taxon>
        <taxon>Embryophyta</taxon>
        <taxon>Bryophyta</taxon>
        <taxon>Bryophytina</taxon>
        <taxon>Bryopsida</taxon>
        <taxon>Funariidae</taxon>
        <taxon>Funariales</taxon>
        <taxon>Funariaceae</taxon>
        <taxon>Physcomitrium</taxon>
    </lineage>
</organism>
<feature type="region of interest" description="Disordered" evidence="6">
    <location>
        <begin position="111"/>
        <end position="134"/>
    </location>
</feature>
<feature type="region of interest" description="Disordered" evidence="6">
    <location>
        <begin position="66"/>
        <end position="85"/>
    </location>
</feature>
<gene>
    <name evidence="9" type="primary">LOC112279480</name>
    <name evidence="8" type="ORF">PHYPA_004447</name>
</gene>
<keyword evidence="2" id="KW-0678">Repressor</keyword>
<dbReference type="GO" id="GO:0005634">
    <property type="term" value="C:nucleus"/>
    <property type="evidence" value="ECO:0007669"/>
    <property type="project" value="UniProtKB-SubCell"/>
</dbReference>
<evidence type="ECO:0000256" key="2">
    <source>
        <dbReference type="ARBA" id="ARBA00022491"/>
    </source>
</evidence>
<evidence type="ECO:0000256" key="4">
    <source>
        <dbReference type="ARBA" id="ARBA00023163"/>
    </source>
</evidence>
<evidence type="ECO:0000256" key="5">
    <source>
        <dbReference type="ARBA" id="ARBA00023242"/>
    </source>
</evidence>
<comment type="subcellular location">
    <subcellularLocation>
        <location evidence="1">Nucleus</location>
    </subcellularLocation>
</comment>
<feature type="compositionally biased region" description="Basic residues" evidence="6">
    <location>
        <begin position="375"/>
        <end position="385"/>
    </location>
</feature>
<dbReference type="EMBL" id="ABEU02000003">
    <property type="protein sequence ID" value="PNR57453.1"/>
    <property type="molecule type" value="Genomic_DNA"/>
</dbReference>
<keyword evidence="10" id="KW-1185">Reference proteome</keyword>
<evidence type="ECO:0000313" key="8">
    <source>
        <dbReference type="EMBL" id="PNR57453.1"/>
    </source>
</evidence>
<feature type="compositionally biased region" description="Polar residues" evidence="6">
    <location>
        <begin position="347"/>
        <end position="357"/>
    </location>
</feature>
<dbReference type="PROSITE" id="PS51754">
    <property type="entry name" value="OVATE"/>
    <property type="match status" value="1"/>
</dbReference>
<feature type="region of interest" description="Disordered" evidence="6">
    <location>
        <begin position="333"/>
        <end position="358"/>
    </location>
</feature>
<reference evidence="8 10" key="1">
    <citation type="journal article" date="2008" name="Science">
        <title>The Physcomitrella genome reveals evolutionary insights into the conquest of land by plants.</title>
        <authorList>
            <person name="Rensing S."/>
            <person name="Lang D."/>
            <person name="Zimmer A."/>
            <person name="Terry A."/>
            <person name="Salamov A."/>
            <person name="Shapiro H."/>
            <person name="Nishiyama T."/>
            <person name="Perroud P.-F."/>
            <person name="Lindquist E."/>
            <person name="Kamisugi Y."/>
            <person name="Tanahashi T."/>
            <person name="Sakakibara K."/>
            <person name="Fujita T."/>
            <person name="Oishi K."/>
            <person name="Shin-I T."/>
            <person name="Kuroki Y."/>
            <person name="Toyoda A."/>
            <person name="Suzuki Y."/>
            <person name="Hashimoto A."/>
            <person name="Yamaguchi K."/>
            <person name="Sugano A."/>
            <person name="Kohara Y."/>
            <person name="Fujiyama A."/>
            <person name="Anterola A."/>
            <person name="Aoki S."/>
            <person name="Ashton N."/>
            <person name="Barbazuk W.B."/>
            <person name="Barker E."/>
            <person name="Bennetzen J."/>
            <person name="Bezanilla M."/>
            <person name="Blankenship R."/>
            <person name="Cho S.H."/>
            <person name="Dutcher S."/>
            <person name="Estelle M."/>
            <person name="Fawcett J.A."/>
            <person name="Gundlach H."/>
            <person name="Hanada K."/>
            <person name="Heyl A."/>
            <person name="Hicks K.A."/>
            <person name="Hugh J."/>
            <person name="Lohr M."/>
            <person name="Mayer K."/>
            <person name="Melkozernov A."/>
            <person name="Murata T."/>
            <person name="Nelson D."/>
            <person name="Pils B."/>
            <person name="Prigge M."/>
            <person name="Reiss B."/>
            <person name="Renner T."/>
            <person name="Rombauts S."/>
            <person name="Rushton P."/>
            <person name="Sanderfoot A."/>
            <person name="Schween G."/>
            <person name="Shiu S.-H."/>
            <person name="Stueber K."/>
            <person name="Theodoulou F.L."/>
            <person name="Tu H."/>
            <person name="Van de Peer Y."/>
            <person name="Verrier P.J."/>
            <person name="Waters E."/>
            <person name="Wood A."/>
            <person name="Yang L."/>
            <person name="Cove D."/>
            <person name="Cuming A."/>
            <person name="Hasebe M."/>
            <person name="Lucas S."/>
            <person name="Mishler D.B."/>
            <person name="Reski R."/>
            <person name="Grigoriev I."/>
            <person name="Quatrano R.S."/>
            <person name="Boore J.L."/>
        </authorList>
    </citation>
    <scope>NUCLEOTIDE SEQUENCE [LARGE SCALE GENOMIC DNA]</scope>
    <source>
        <strain evidence="9 10">cv. Gransden 2004</strain>
    </source>
</reference>
<dbReference type="Gramene" id="Pp3c3_14980V3.2">
    <property type="protein sequence ID" value="Pp3c3_14980V3.2"/>
    <property type="gene ID" value="Pp3c3_14980"/>
</dbReference>
<feature type="compositionally biased region" description="Polar residues" evidence="6">
    <location>
        <begin position="423"/>
        <end position="447"/>
    </location>
</feature>
<dbReference type="RefSeq" id="XP_024369727.1">
    <property type="nucleotide sequence ID" value="XM_024513959.2"/>
</dbReference>
<dbReference type="GO" id="GO:0045892">
    <property type="term" value="P:negative regulation of DNA-templated transcription"/>
    <property type="evidence" value="ECO:0007669"/>
    <property type="project" value="InterPro"/>
</dbReference>
<dbReference type="AlphaFoldDB" id="A0A2K1KUJ3"/>
<keyword evidence="5" id="KW-0539">Nucleus</keyword>
<feature type="domain" description="OVATE" evidence="7">
    <location>
        <begin position="568"/>
        <end position="629"/>
    </location>
</feature>
<dbReference type="InterPro" id="IPR006458">
    <property type="entry name" value="Ovate_C"/>
</dbReference>